<dbReference type="EMBL" id="CP009961">
    <property type="protein sequence ID" value="AKG38608.1"/>
    <property type="molecule type" value="Genomic_DNA"/>
</dbReference>
<dbReference type="OrthoDB" id="31315at2157"/>
<evidence type="ECO:0000313" key="1">
    <source>
        <dbReference type="EMBL" id="AKG38608.1"/>
    </source>
</evidence>
<evidence type="ECO:0000313" key="2">
    <source>
        <dbReference type="Proteomes" id="UP000067434"/>
    </source>
</evidence>
<organism evidence="1 2">
    <name type="scientific">Infirmifilum uzonense</name>
    <dbReference type="NCBI Taxonomy" id="1550241"/>
    <lineage>
        <taxon>Archaea</taxon>
        <taxon>Thermoproteota</taxon>
        <taxon>Thermoprotei</taxon>
        <taxon>Thermofilales</taxon>
        <taxon>Thermofilaceae</taxon>
        <taxon>Infirmifilum</taxon>
    </lineage>
</organism>
<gene>
    <name evidence="1" type="ORF">MA03_03955</name>
</gene>
<dbReference type="GeneID" id="25401356"/>
<dbReference type="PATRIC" id="fig|1550241.5.peg.842"/>
<protein>
    <submittedName>
        <fullName evidence="1">Uncharacterized protein</fullName>
    </submittedName>
</protein>
<dbReference type="HOGENOM" id="CLU_1243082_0_0_2"/>
<accession>A0A0F7FHA2</accession>
<keyword evidence="2" id="KW-1185">Reference proteome</keyword>
<name>A0A0F7FHA2_9CREN</name>
<dbReference type="Proteomes" id="UP000067434">
    <property type="component" value="Chromosome"/>
</dbReference>
<dbReference type="RefSeq" id="WP_052884034.1">
    <property type="nucleotide sequence ID" value="NZ_CP009961.1"/>
</dbReference>
<proteinExistence type="predicted"/>
<sequence length="223" mass="25912">MSGVVLLSPRIRLGRFKLANKLLEEELSPEVLQLPYPKELERVLNLYVKGVLGVHRVFEYVREVLGEFASSWLWIEEPLILSLPRIGVKRILCYLRDAADAIANASQLVSLAFRVRVGGKINLEEWRKTLTDSYVETREGWVTVANSFKVAPRAVDTWGLPYPPPERLDPDNITEEDVREYVEYIFNYIVNSRNVDEAYLRWLNEKKGLQTPELWRLLRLISQ</sequence>
<dbReference type="AlphaFoldDB" id="A0A0F7FHA2"/>
<reference evidence="1 2" key="1">
    <citation type="journal article" date="2015" name="Stand. Genomic Sci.">
        <title>Complete genome sequence of and proposal of Thermofilum uzonense sp. nov. a novel hyperthermophilic crenarchaeon and emended description of the genus Thermofilum.</title>
        <authorList>
            <person name="Toshchakov S.V."/>
            <person name="Korzhenkov A.A."/>
            <person name="Samarov N.I."/>
            <person name="Mazunin I.O."/>
            <person name="Mozhey O.I."/>
            <person name="Shmyr I.S."/>
            <person name="Derbikova K.S."/>
            <person name="Taranov E.A."/>
            <person name="Dominova I.N."/>
            <person name="Bonch-Osmolovskaya E.A."/>
            <person name="Patrushev M.V."/>
            <person name="Podosokorskaya O.A."/>
            <person name="Kublanov I.V."/>
        </authorList>
    </citation>
    <scope>NUCLEOTIDE SEQUENCE [LARGE SCALE GENOMIC DNA]</scope>
    <source>
        <strain evidence="1 2">1807-2</strain>
    </source>
</reference>
<dbReference type="KEGG" id="thf:MA03_03955"/>